<dbReference type="SUPFAM" id="SSF109854">
    <property type="entry name" value="DinB/YfiT-like putative metalloenzymes"/>
    <property type="match status" value="1"/>
</dbReference>
<dbReference type="InterPro" id="IPR024344">
    <property type="entry name" value="MDMPI_metal-binding"/>
</dbReference>
<comment type="caution">
    <text evidence="2">The sequence shown here is derived from an EMBL/GenBank/DDBJ whole genome shotgun (WGS) entry which is preliminary data.</text>
</comment>
<reference evidence="3" key="1">
    <citation type="journal article" date="2019" name="Int. J. Syst. Evol. Microbiol.">
        <title>The Global Catalogue of Microorganisms (GCM) 10K type strain sequencing project: providing services to taxonomists for standard genome sequencing and annotation.</title>
        <authorList>
            <consortium name="The Broad Institute Genomics Platform"/>
            <consortium name="The Broad Institute Genome Sequencing Center for Infectious Disease"/>
            <person name="Wu L."/>
            <person name="Ma J."/>
        </authorList>
    </citation>
    <scope>NUCLEOTIDE SEQUENCE [LARGE SCALE GENOMIC DNA]</scope>
    <source>
        <strain evidence="3">JCM 12165</strain>
    </source>
</reference>
<evidence type="ECO:0000313" key="3">
    <source>
        <dbReference type="Proteomes" id="UP001597145"/>
    </source>
</evidence>
<protein>
    <submittedName>
        <fullName evidence="2">Maleylpyruvate isomerase N-terminal domain-containing protein</fullName>
    </submittedName>
</protein>
<feature type="domain" description="Mycothiol-dependent maleylpyruvate isomerase metal-binding" evidence="1">
    <location>
        <begin position="12"/>
        <end position="148"/>
    </location>
</feature>
<dbReference type="RefSeq" id="WP_343988147.1">
    <property type="nucleotide sequence ID" value="NZ_BAAAJG010000029.1"/>
</dbReference>
<dbReference type="EMBL" id="JBHUCP010000008">
    <property type="protein sequence ID" value="MFD1530628.1"/>
    <property type="molecule type" value="Genomic_DNA"/>
</dbReference>
<dbReference type="Proteomes" id="UP001597145">
    <property type="component" value="Unassembled WGS sequence"/>
</dbReference>
<keyword evidence="3" id="KW-1185">Reference proteome</keyword>
<dbReference type="Pfam" id="PF11716">
    <property type="entry name" value="MDMPI_N"/>
    <property type="match status" value="1"/>
</dbReference>
<gene>
    <name evidence="2" type="ORF">ACFSCY_14355</name>
</gene>
<evidence type="ECO:0000313" key="2">
    <source>
        <dbReference type="EMBL" id="MFD1530628.1"/>
    </source>
</evidence>
<evidence type="ECO:0000259" key="1">
    <source>
        <dbReference type="Pfam" id="PF11716"/>
    </source>
</evidence>
<dbReference type="InterPro" id="IPR034660">
    <property type="entry name" value="DinB/YfiT-like"/>
</dbReference>
<keyword evidence="2" id="KW-0413">Isomerase</keyword>
<accession>A0ABW4FJ22</accession>
<name>A0ABW4FJ22_9PSEU</name>
<dbReference type="Gene3D" id="1.20.120.450">
    <property type="entry name" value="dinb family like domain"/>
    <property type="match status" value="1"/>
</dbReference>
<sequence length="223" mass="24096">MGERVPVRADDVRDAVAAAVGALSGGRDRDWSVPAGGLDWTCWETVEHVADDLFAYAAQLAARDTTAYLPFLATPRYPDGEPNTIQAQPDAGPDGLLAVLSACGALLVAAVTAAPPDARGYHTYGLADAEASAAMGVLETLVHVDDVARGLGLEWRPDDDLCARVLARLMADVEVGEQAPWEVLRWATGRTELPGRPRRTDWRWHNERPEHSSCVTDYGLRLL</sequence>
<organism evidence="2 3">
    <name type="scientific">Pseudonocardia aurantiaca</name>
    <dbReference type="NCBI Taxonomy" id="75290"/>
    <lineage>
        <taxon>Bacteria</taxon>
        <taxon>Bacillati</taxon>
        <taxon>Actinomycetota</taxon>
        <taxon>Actinomycetes</taxon>
        <taxon>Pseudonocardiales</taxon>
        <taxon>Pseudonocardiaceae</taxon>
        <taxon>Pseudonocardia</taxon>
    </lineage>
</organism>
<dbReference type="GO" id="GO:0016853">
    <property type="term" value="F:isomerase activity"/>
    <property type="evidence" value="ECO:0007669"/>
    <property type="project" value="UniProtKB-KW"/>
</dbReference>
<proteinExistence type="predicted"/>